<accession>A0ABP9R6Q6</accession>
<evidence type="ECO:0000256" key="4">
    <source>
        <dbReference type="ARBA" id="ARBA00022723"/>
    </source>
</evidence>
<dbReference type="SUPFAM" id="SSF56655">
    <property type="entry name" value="Carbohydrate phosphatase"/>
    <property type="match status" value="1"/>
</dbReference>
<evidence type="ECO:0000256" key="1">
    <source>
        <dbReference type="ARBA" id="ARBA00001033"/>
    </source>
</evidence>
<comment type="similarity">
    <text evidence="3 7">Belongs to the inositol monophosphatase superfamily.</text>
</comment>
<evidence type="ECO:0000256" key="6">
    <source>
        <dbReference type="ARBA" id="ARBA00022842"/>
    </source>
</evidence>
<dbReference type="Gene3D" id="3.40.190.80">
    <property type="match status" value="1"/>
</dbReference>
<dbReference type="Pfam" id="PF00459">
    <property type="entry name" value="Inositol_P"/>
    <property type="match status" value="1"/>
</dbReference>
<dbReference type="InterPro" id="IPR020550">
    <property type="entry name" value="Inositol_monophosphatase_CS"/>
</dbReference>
<keyword evidence="5 7" id="KW-0378">Hydrolase</keyword>
<evidence type="ECO:0000256" key="5">
    <source>
        <dbReference type="ARBA" id="ARBA00022801"/>
    </source>
</evidence>
<dbReference type="RefSeq" id="WP_185065137.1">
    <property type="nucleotide sequence ID" value="NZ_BAABJP010000051.1"/>
</dbReference>
<evidence type="ECO:0000256" key="2">
    <source>
        <dbReference type="ARBA" id="ARBA00001946"/>
    </source>
</evidence>
<dbReference type="PROSITE" id="PS00630">
    <property type="entry name" value="IMP_2"/>
    <property type="match status" value="1"/>
</dbReference>
<evidence type="ECO:0000313" key="9">
    <source>
        <dbReference type="Proteomes" id="UP001428817"/>
    </source>
</evidence>
<dbReference type="EC" id="3.1.3.25" evidence="7"/>
<dbReference type="Proteomes" id="UP001428817">
    <property type="component" value="Unassembled WGS sequence"/>
</dbReference>
<dbReference type="CDD" id="cd01639">
    <property type="entry name" value="IMPase"/>
    <property type="match status" value="1"/>
</dbReference>
<name>A0ABP9R6Q6_9PSEU</name>
<evidence type="ECO:0000256" key="3">
    <source>
        <dbReference type="ARBA" id="ARBA00009759"/>
    </source>
</evidence>
<protein>
    <recommendedName>
        <fullName evidence="7">Inositol-1-monophosphatase</fullName>
        <ecNumber evidence="7">3.1.3.25</ecNumber>
    </recommendedName>
</protein>
<keyword evidence="4 7" id="KW-0479">Metal-binding</keyword>
<dbReference type="PRINTS" id="PR00377">
    <property type="entry name" value="IMPHPHTASES"/>
</dbReference>
<keyword evidence="6 7" id="KW-0460">Magnesium</keyword>
<keyword evidence="9" id="KW-1185">Reference proteome</keyword>
<evidence type="ECO:0000313" key="8">
    <source>
        <dbReference type="EMBL" id="GAA5172178.1"/>
    </source>
</evidence>
<dbReference type="PANTHER" id="PTHR20854">
    <property type="entry name" value="INOSITOL MONOPHOSPHATASE"/>
    <property type="match status" value="1"/>
</dbReference>
<evidence type="ECO:0000256" key="7">
    <source>
        <dbReference type="RuleBase" id="RU364068"/>
    </source>
</evidence>
<sequence>MDGLDLEGLRAIAVRVATEAAGEAARLRAAAINDVRTKTTHTDVVTAADTEVERQLRERLAELRPDDVVLGEEGGFGAGGSNKTASEGDRLCWVVDPIDGTVNYLYGLPWYTVSVGVTRNGESLAGAVVEPPSGRVWSASLGGGATLDGMPLRASGASRLDLSLIGTGFSYHRERRVRQGELATALMARVRDIRRAGCASLDLCAVAAGWLDGYYEHGVNPWDWAAGALIATEAGAVVHLPDPRAPFGEAIVAAAPGIGGPLAEALSELGSAEI</sequence>
<dbReference type="InterPro" id="IPR000760">
    <property type="entry name" value="Inositol_monophosphatase-like"/>
</dbReference>
<dbReference type="InterPro" id="IPR033942">
    <property type="entry name" value="IMPase"/>
</dbReference>
<dbReference type="EMBL" id="BAABJP010000051">
    <property type="protein sequence ID" value="GAA5172178.1"/>
    <property type="molecule type" value="Genomic_DNA"/>
</dbReference>
<comment type="cofactor">
    <cofactor evidence="2 7">
        <name>Mg(2+)</name>
        <dbReference type="ChEBI" id="CHEBI:18420"/>
    </cofactor>
</comment>
<dbReference type="InterPro" id="IPR020583">
    <property type="entry name" value="Inositol_monoP_metal-BS"/>
</dbReference>
<organism evidence="8 9">
    <name type="scientific">Pseudonocardia eucalypti</name>
    <dbReference type="NCBI Taxonomy" id="648755"/>
    <lineage>
        <taxon>Bacteria</taxon>
        <taxon>Bacillati</taxon>
        <taxon>Actinomycetota</taxon>
        <taxon>Actinomycetes</taxon>
        <taxon>Pseudonocardiales</taxon>
        <taxon>Pseudonocardiaceae</taxon>
        <taxon>Pseudonocardia</taxon>
    </lineage>
</organism>
<gene>
    <name evidence="8" type="ORF">GCM10023321_71660</name>
</gene>
<proteinExistence type="inferred from homology"/>
<comment type="caution">
    <text evidence="8">The sequence shown here is derived from an EMBL/GenBank/DDBJ whole genome shotgun (WGS) entry which is preliminary data.</text>
</comment>
<dbReference type="PROSITE" id="PS00629">
    <property type="entry name" value="IMP_1"/>
    <property type="match status" value="1"/>
</dbReference>
<dbReference type="PANTHER" id="PTHR20854:SF4">
    <property type="entry name" value="INOSITOL-1-MONOPHOSPHATASE-RELATED"/>
    <property type="match status" value="1"/>
</dbReference>
<reference evidence="9" key="1">
    <citation type="journal article" date="2019" name="Int. J. Syst. Evol. Microbiol.">
        <title>The Global Catalogue of Microorganisms (GCM) 10K type strain sequencing project: providing services to taxonomists for standard genome sequencing and annotation.</title>
        <authorList>
            <consortium name="The Broad Institute Genomics Platform"/>
            <consortium name="The Broad Institute Genome Sequencing Center for Infectious Disease"/>
            <person name="Wu L."/>
            <person name="Ma J."/>
        </authorList>
    </citation>
    <scope>NUCLEOTIDE SEQUENCE [LARGE SCALE GENOMIC DNA]</scope>
    <source>
        <strain evidence="9">JCM 18303</strain>
    </source>
</reference>
<comment type="catalytic activity">
    <reaction evidence="1 7">
        <text>a myo-inositol phosphate + H2O = myo-inositol + phosphate</text>
        <dbReference type="Rhea" id="RHEA:24056"/>
        <dbReference type="ChEBI" id="CHEBI:15377"/>
        <dbReference type="ChEBI" id="CHEBI:17268"/>
        <dbReference type="ChEBI" id="CHEBI:43474"/>
        <dbReference type="ChEBI" id="CHEBI:84139"/>
        <dbReference type="EC" id="3.1.3.25"/>
    </reaction>
</comment>
<dbReference type="Gene3D" id="3.30.540.10">
    <property type="entry name" value="Fructose-1,6-Bisphosphatase, subunit A, domain 1"/>
    <property type="match status" value="1"/>
</dbReference>